<organism evidence="1 2">
    <name type="scientific">Puccinia sorghi</name>
    <dbReference type="NCBI Taxonomy" id="27349"/>
    <lineage>
        <taxon>Eukaryota</taxon>
        <taxon>Fungi</taxon>
        <taxon>Dikarya</taxon>
        <taxon>Basidiomycota</taxon>
        <taxon>Pucciniomycotina</taxon>
        <taxon>Pucciniomycetes</taxon>
        <taxon>Pucciniales</taxon>
        <taxon>Pucciniaceae</taxon>
        <taxon>Puccinia</taxon>
    </lineage>
</organism>
<sequence length="205" mass="22304">MSVASNQHTDTHGGCTGKFGSEVSLLVKGPQRLPTPQRHPTPPQTLLFPPQAAANSLPACRHSCSQQSISHPPANTVSHCLLLLAPPLLSAMTAPIPAIICNIYCKSKCQKERRLNANLNLSGVAHLPVHISNPNPNAMIQLFNKSFICWADQSRKKKLLLSSSVLFQLWVLLSNHNTNVSANISLLNQTIRIPTSQMALNMLGR</sequence>
<name>A0A0L6V5W9_9BASI</name>
<feature type="non-terminal residue" evidence="1">
    <location>
        <position position="205"/>
    </location>
</feature>
<comment type="caution">
    <text evidence="1">The sequence shown here is derived from an EMBL/GenBank/DDBJ whole genome shotgun (WGS) entry which is preliminary data.</text>
</comment>
<proteinExistence type="predicted"/>
<dbReference type="AlphaFoldDB" id="A0A0L6V5W9"/>
<evidence type="ECO:0000313" key="1">
    <source>
        <dbReference type="EMBL" id="KNZ56109.1"/>
    </source>
</evidence>
<reference evidence="1 2" key="1">
    <citation type="submission" date="2015-08" db="EMBL/GenBank/DDBJ databases">
        <title>Next Generation Sequencing and Analysis of the Genome of Puccinia sorghi L Schw, the Causal Agent of Maize Common Rust.</title>
        <authorList>
            <person name="Rochi L."/>
            <person name="Burguener G."/>
            <person name="Darino M."/>
            <person name="Turjanski A."/>
            <person name="Kreff E."/>
            <person name="Dieguez M.J."/>
            <person name="Sacco F."/>
        </authorList>
    </citation>
    <scope>NUCLEOTIDE SEQUENCE [LARGE SCALE GENOMIC DNA]</scope>
    <source>
        <strain evidence="1 2">RO10H11247</strain>
    </source>
</reference>
<dbReference type="Proteomes" id="UP000037035">
    <property type="component" value="Unassembled WGS sequence"/>
</dbReference>
<dbReference type="VEuPathDB" id="FungiDB:VP01_2495g2"/>
<dbReference type="EMBL" id="LAVV01007386">
    <property type="protein sequence ID" value="KNZ56109.1"/>
    <property type="molecule type" value="Genomic_DNA"/>
</dbReference>
<keyword evidence="2" id="KW-1185">Reference proteome</keyword>
<protein>
    <submittedName>
        <fullName evidence="1">Uncharacterized protein</fullName>
    </submittedName>
</protein>
<gene>
    <name evidence="1" type="ORF">VP01_2495g2</name>
</gene>
<evidence type="ECO:0000313" key="2">
    <source>
        <dbReference type="Proteomes" id="UP000037035"/>
    </source>
</evidence>
<accession>A0A0L6V5W9</accession>